<organism evidence="1 2">
    <name type="scientific">Xanthomonas arboricola pv. guizotiae</name>
    <dbReference type="NCBI Taxonomy" id="487867"/>
    <lineage>
        <taxon>Bacteria</taxon>
        <taxon>Pseudomonadati</taxon>
        <taxon>Pseudomonadota</taxon>
        <taxon>Gammaproteobacteria</taxon>
        <taxon>Lysobacterales</taxon>
        <taxon>Lysobacteraceae</taxon>
        <taxon>Xanthomonas</taxon>
    </lineage>
</organism>
<proteinExistence type="predicted"/>
<accession>A0A2S7A3J9</accession>
<reference evidence="1 2" key="1">
    <citation type="submission" date="2016-08" db="EMBL/GenBank/DDBJ databases">
        <title>Evolution of the type three secretion system and type three effector repertoires in Xanthomonas.</title>
        <authorList>
            <person name="Merda D."/>
            <person name="Briand M."/>
            <person name="Bosis E."/>
            <person name="Rousseau C."/>
            <person name="Portier P."/>
            <person name="Jacques M.-A."/>
            <person name="Fischer-Le Saux M."/>
        </authorList>
    </citation>
    <scope>NUCLEOTIDE SEQUENCE [LARGE SCALE GENOMIC DNA]</scope>
    <source>
        <strain evidence="1 2">CFBP 7409</strain>
    </source>
</reference>
<dbReference type="Proteomes" id="UP000238049">
    <property type="component" value="Unassembled WGS sequence"/>
</dbReference>
<dbReference type="AlphaFoldDB" id="A0A2S7A3J9"/>
<gene>
    <name evidence="1" type="ORF">XarbCFBP7409_08625</name>
</gene>
<evidence type="ECO:0000313" key="1">
    <source>
        <dbReference type="EMBL" id="PPU00795.1"/>
    </source>
</evidence>
<comment type="caution">
    <text evidence="1">The sequence shown here is derived from an EMBL/GenBank/DDBJ whole genome shotgun (WGS) entry which is preliminary data.</text>
</comment>
<name>A0A2S7A3J9_9XANT</name>
<protein>
    <submittedName>
        <fullName evidence="1">Uncharacterized protein</fullName>
    </submittedName>
</protein>
<sequence length="84" mass="9701">MHAYRRRTRRKYVHVGSGAASLPLKVPRRHAHKHHRLLSVAERNAESLLGRRCFGMSPSLTMWQRIDGLPICIGHGLRRHPHVL</sequence>
<evidence type="ECO:0000313" key="2">
    <source>
        <dbReference type="Proteomes" id="UP000238049"/>
    </source>
</evidence>
<dbReference type="EMBL" id="MDSL01000014">
    <property type="protein sequence ID" value="PPU00795.1"/>
    <property type="molecule type" value="Genomic_DNA"/>
</dbReference>